<dbReference type="InterPro" id="IPR017972">
    <property type="entry name" value="Cyt_P450_CS"/>
</dbReference>
<sequence>MTHAILSPAMPKPAHVPDALVYDFDLHADPGLLADPHARLLDIARNAPPVFWSPRNGGGWVIASHAANYAASRDTETFSSEFVPQAQMKAMLASLPAGAPHIPQPIPITLDPPEHTKYRQPLQKVFSPKTISNLRSSIAELAGELIDAVKPNGGCEFMSTVAEPLPVQVFLKMLGLPLERAGEYRAILKEHMSAMDNDREGAMRRLQRIAAAMRDTVLARKENPQDDILSMLWQLEIDGQPTTLADMENYGVLLFIAGLDTVMNGMGLAMRGLAGDPAMQAKLRAEPRLIPEASEEMLRRYTFTVPMRIVHKEVELAGARMLPGDWAKLLLPAADLDSSEFPVPEDYDLNRENNVHIAFGVGPHRCLGSHLARVELQVLYEEMLARLPEFRLDPAHPPVFHGGHVIGIERMNLIWDI</sequence>
<dbReference type="GO" id="GO:0016705">
    <property type="term" value="F:oxidoreductase activity, acting on paired donors, with incorporation or reduction of molecular oxygen"/>
    <property type="evidence" value="ECO:0007669"/>
    <property type="project" value="InterPro"/>
</dbReference>
<dbReference type="Pfam" id="PF00067">
    <property type="entry name" value="p450"/>
    <property type="match status" value="1"/>
</dbReference>
<dbReference type="InterPro" id="IPR002397">
    <property type="entry name" value="Cyt_P450_B"/>
</dbReference>
<name>A0A7W9AJE4_9SPHN</name>
<dbReference type="PANTHER" id="PTHR46696:SF6">
    <property type="entry name" value="P450, PUTATIVE (EUROFUNG)-RELATED"/>
    <property type="match status" value="1"/>
</dbReference>
<keyword evidence="2" id="KW-0349">Heme</keyword>
<dbReference type="EMBL" id="JACIJC010000004">
    <property type="protein sequence ID" value="MBB5686745.1"/>
    <property type="molecule type" value="Genomic_DNA"/>
</dbReference>
<dbReference type="SUPFAM" id="SSF48264">
    <property type="entry name" value="Cytochrome P450"/>
    <property type="match status" value="1"/>
</dbReference>
<keyword evidence="2" id="KW-0503">Monooxygenase</keyword>
<dbReference type="RefSeq" id="WP_184019445.1">
    <property type="nucleotide sequence ID" value="NZ_JACIJC010000004.1"/>
</dbReference>
<reference evidence="3 4" key="1">
    <citation type="submission" date="2020-08" db="EMBL/GenBank/DDBJ databases">
        <title>Genomic Encyclopedia of Type Strains, Phase IV (KMG-IV): sequencing the most valuable type-strain genomes for metagenomic binning, comparative biology and taxonomic classification.</title>
        <authorList>
            <person name="Goeker M."/>
        </authorList>
    </citation>
    <scope>NUCLEOTIDE SEQUENCE [LARGE SCALE GENOMIC DNA]</scope>
    <source>
        <strain evidence="3 4">DSM 25079</strain>
    </source>
</reference>
<gene>
    <name evidence="3" type="ORF">FHS49_002769</name>
</gene>
<dbReference type="InterPro" id="IPR001128">
    <property type="entry name" value="Cyt_P450"/>
</dbReference>
<evidence type="ECO:0000313" key="3">
    <source>
        <dbReference type="EMBL" id="MBB5686745.1"/>
    </source>
</evidence>
<dbReference type="PRINTS" id="PR00359">
    <property type="entry name" value="BP450"/>
</dbReference>
<keyword evidence="2" id="KW-0560">Oxidoreductase</keyword>
<keyword evidence="2" id="KW-0408">Iron</keyword>
<organism evidence="3 4">
    <name type="scientific">Sphingobium boeckii</name>
    <dbReference type="NCBI Taxonomy" id="1082345"/>
    <lineage>
        <taxon>Bacteria</taxon>
        <taxon>Pseudomonadati</taxon>
        <taxon>Pseudomonadota</taxon>
        <taxon>Alphaproteobacteria</taxon>
        <taxon>Sphingomonadales</taxon>
        <taxon>Sphingomonadaceae</taxon>
        <taxon>Sphingobium</taxon>
    </lineage>
</organism>
<dbReference type="InterPro" id="IPR036396">
    <property type="entry name" value="Cyt_P450_sf"/>
</dbReference>
<comment type="caution">
    <text evidence="3">The sequence shown here is derived from an EMBL/GenBank/DDBJ whole genome shotgun (WGS) entry which is preliminary data.</text>
</comment>
<proteinExistence type="inferred from homology"/>
<dbReference type="PROSITE" id="PS00086">
    <property type="entry name" value="CYTOCHROME_P450"/>
    <property type="match status" value="1"/>
</dbReference>
<comment type="similarity">
    <text evidence="1 2">Belongs to the cytochrome P450 family.</text>
</comment>
<dbReference type="GO" id="GO:0005506">
    <property type="term" value="F:iron ion binding"/>
    <property type="evidence" value="ECO:0007669"/>
    <property type="project" value="InterPro"/>
</dbReference>
<dbReference type="GO" id="GO:0004497">
    <property type="term" value="F:monooxygenase activity"/>
    <property type="evidence" value="ECO:0007669"/>
    <property type="project" value="UniProtKB-KW"/>
</dbReference>
<evidence type="ECO:0000313" key="4">
    <source>
        <dbReference type="Proteomes" id="UP000549617"/>
    </source>
</evidence>
<keyword evidence="2" id="KW-0479">Metal-binding</keyword>
<evidence type="ECO:0000256" key="2">
    <source>
        <dbReference type="RuleBase" id="RU000461"/>
    </source>
</evidence>
<dbReference type="PANTHER" id="PTHR46696">
    <property type="entry name" value="P450, PUTATIVE (EUROFUNG)-RELATED"/>
    <property type="match status" value="1"/>
</dbReference>
<dbReference type="Gene3D" id="1.10.630.10">
    <property type="entry name" value="Cytochrome P450"/>
    <property type="match status" value="1"/>
</dbReference>
<accession>A0A7W9AJE4</accession>
<evidence type="ECO:0000256" key="1">
    <source>
        <dbReference type="ARBA" id="ARBA00010617"/>
    </source>
</evidence>
<protein>
    <submittedName>
        <fullName evidence="3">Cytochrome P450</fullName>
    </submittedName>
</protein>
<dbReference type="Proteomes" id="UP000549617">
    <property type="component" value="Unassembled WGS sequence"/>
</dbReference>
<dbReference type="GO" id="GO:0020037">
    <property type="term" value="F:heme binding"/>
    <property type="evidence" value="ECO:0007669"/>
    <property type="project" value="InterPro"/>
</dbReference>
<keyword evidence="4" id="KW-1185">Reference proteome</keyword>
<dbReference type="AlphaFoldDB" id="A0A7W9AJE4"/>